<dbReference type="Gene3D" id="3.90.550.10">
    <property type="entry name" value="Spore Coat Polysaccharide Biosynthesis Protein SpsA, Chain A"/>
    <property type="match status" value="1"/>
</dbReference>
<organism evidence="2 3">
    <name type="scientific">Maribellus comscasis</name>
    <dbReference type="NCBI Taxonomy" id="2681766"/>
    <lineage>
        <taxon>Bacteria</taxon>
        <taxon>Pseudomonadati</taxon>
        <taxon>Bacteroidota</taxon>
        <taxon>Bacteroidia</taxon>
        <taxon>Marinilabiliales</taxon>
        <taxon>Prolixibacteraceae</taxon>
        <taxon>Maribellus</taxon>
    </lineage>
</organism>
<dbReference type="AlphaFoldDB" id="A0A6I6JP24"/>
<dbReference type="EMBL" id="CP046401">
    <property type="protein sequence ID" value="QGY42740.1"/>
    <property type="molecule type" value="Genomic_DNA"/>
</dbReference>
<dbReference type="PANTHER" id="PTHR22916">
    <property type="entry name" value="GLYCOSYLTRANSFERASE"/>
    <property type="match status" value="1"/>
</dbReference>
<accession>A0A6I6JP24</accession>
<name>A0A6I6JP24_9BACT</name>
<dbReference type="PANTHER" id="PTHR22916:SF3">
    <property type="entry name" value="UDP-GLCNAC:BETAGAL BETA-1,3-N-ACETYLGLUCOSAMINYLTRANSFERASE-LIKE PROTEIN 1"/>
    <property type="match status" value="1"/>
</dbReference>
<feature type="domain" description="Glycosyltransferase 2-like" evidence="1">
    <location>
        <begin position="18"/>
        <end position="153"/>
    </location>
</feature>
<evidence type="ECO:0000313" key="3">
    <source>
        <dbReference type="Proteomes" id="UP000428260"/>
    </source>
</evidence>
<dbReference type="Pfam" id="PF00535">
    <property type="entry name" value="Glycos_transf_2"/>
    <property type="match status" value="1"/>
</dbReference>
<protein>
    <submittedName>
        <fullName evidence="2">Glycosyltransferase</fullName>
    </submittedName>
</protein>
<evidence type="ECO:0000313" key="2">
    <source>
        <dbReference type="EMBL" id="QGY42740.1"/>
    </source>
</evidence>
<dbReference type="KEGG" id="mcos:GM418_03450"/>
<keyword evidence="2" id="KW-0808">Transferase</keyword>
<gene>
    <name evidence="2" type="ORF">GM418_03450</name>
</gene>
<reference evidence="2 3" key="1">
    <citation type="submission" date="2019-11" db="EMBL/GenBank/DDBJ databases">
        <authorList>
            <person name="Zheng R.K."/>
            <person name="Sun C.M."/>
        </authorList>
    </citation>
    <scope>NUCLEOTIDE SEQUENCE [LARGE SCALE GENOMIC DNA]</scope>
    <source>
        <strain evidence="2 3">WC007</strain>
    </source>
</reference>
<dbReference type="Proteomes" id="UP000428260">
    <property type="component" value="Chromosome"/>
</dbReference>
<keyword evidence="3" id="KW-1185">Reference proteome</keyword>
<dbReference type="InterPro" id="IPR029044">
    <property type="entry name" value="Nucleotide-diphossugar_trans"/>
</dbReference>
<dbReference type="GO" id="GO:0016758">
    <property type="term" value="F:hexosyltransferase activity"/>
    <property type="evidence" value="ECO:0007669"/>
    <property type="project" value="UniProtKB-ARBA"/>
</dbReference>
<proteinExistence type="predicted"/>
<dbReference type="InterPro" id="IPR001173">
    <property type="entry name" value="Glyco_trans_2-like"/>
</dbReference>
<evidence type="ECO:0000259" key="1">
    <source>
        <dbReference type="Pfam" id="PF00535"/>
    </source>
</evidence>
<sequence>MIKGKSNIPNLIDSPLVSICCFTFNHSKFIHQAIDGFLLQQTNFHFEIIIHDDASTDGTTEILKSYQKKYPELIRLIIQNTNQWSNGERMLLATFVLPKVRGKYIAFCEGDDYWIDPEKLQKQVNFLEKKHEYSMCFHDALIFKKNDKNVNEPFGKITNREYTGKEILAKWIIPTASIVFRRDLYFPIYNPNFLHGDIVLCLTLAQRGKVYGMSEIMSVYRKQKGGMSSNYQGIDFFRLFLKHRIEIHNTFREFTGYQSKRFISLIIAEIAWGKLKNYSISFVYYIVLAIRWSPIGFLHNLYNVISTGILSMAKREK</sequence>
<dbReference type="RefSeq" id="WP_158863181.1">
    <property type="nucleotide sequence ID" value="NZ_CP046401.1"/>
</dbReference>
<dbReference type="SUPFAM" id="SSF53448">
    <property type="entry name" value="Nucleotide-diphospho-sugar transferases"/>
    <property type="match status" value="1"/>
</dbReference>